<dbReference type="Proteomes" id="UP000799772">
    <property type="component" value="Unassembled WGS sequence"/>
</dbReference>
<keyword evidence="2" id="KW-1185">Reference proteome</keyword>
<evidence type="ECO:0008006" key="3">
    <source>
        <dbReference type="Google" id="ProtNLM"/>
    </source>
</evidence>
<dbReference type="PANTHER" id="PTHR39401:SF1">
    <property type="entry name" value="SNOAL-LIKE DOMAIN-CONTAINING PROTEIN"/>
    <property type="match status" value="1"/>
</dbReference>
<reference evidence="1" key="1">
    <citation type="journal article" date="2020" name="Stud. Mycol.">
        <title>101 Dothideomycetes genomes: a test case for predicting lifestyles and emergence of pathogens.</title>
        <authorList>
            <person name="Haridas S."/>
            <person name="Albert R."/>
            <person name="Binder M."/>
            <person name="Bloem J."/>
            <person name="Labutti K."/>
            <person name="Salamov A."/>
            <person name="Andreopoulos B."/>
            <person name="Baker S."/>
            <person name="Barry K."/>
            <person name="Bills G."/>
            <person name="Bluhm B."/>
            <person name="Cannon C."/>
            <person name="Castanera R."/>
            <person name="Culley D."/>
            <person name="Daum C."/>
            <person name="Ezra D."/>
            <person name="Gonzalez J."/>
            <person name="Henrissat B."/>
            <person name="Kuo A."/>
            <person name="Liang C."/>
            <person name="Lipzen A."/>
            <person name="Lutzoni F."/>
            <person name="Magnuson J."/>
            <person name="Mondo S."/>
            <person name="Nolan M."/>
            <person name="Ohm R."/>
            <person name="Pangilinan J."/>
            <person name="Park H.-J."/>
            <person name="Ramirez L."/>
            <person name="Alfaro M."/>
            <person name="Sun H."/>
            <person name="Tritt A."/>
            <person name="Yoshinaga Y."/>
            <person name="Zwiers L.-H."/>
            <person name="Turgeon B."/>
            <person name="Goodwin S."/>
            <person name="Spatafora J."/>
            <person name="Crous P."/>
            <person name="Grigoriev I."/>
        </authorList>
    </citation>
    <scope>NUCLEOTIDE SEQUENCE</scope>
    <source>
        <strain evidence="1">CBS 133067</strain>
    </source>
</reference>
<dbReference type="OrthoDB" id="3468019at2759"/>
<name>A0A9P4IP21_9PEZI</name>
<comment type="caution">
    <text evidence="1">The sequence shown here is derived from an EMBL/GenBank/DDBJ whole genome shotgun (WGS) entry which is preliminary data.</text>
</comment>
<organism evidence="1 2">
    <name type="scientific">Rhizodiscina lignyota</name>
    <dbReference type="NCBI Taxonomy" id="1504668"/>
    <lineage>
        <taxon>Eukaryota</taxon>
        <taxon>Fungi</taxon>
        <taxon>Dikarya</taxon>
        <taxon>Ascomycota</taxon>
        <taxon>Pezizomycotina</taxon>
        <taxon>Dothideomycetes</taxon>
        <taxon>Pleosporomycetidae</taxon>
        <taxon>Aulographales</taxon>
        <taxon>Rhizodiscinaceae</taxon>
        <taxon>Rhizodiscina</taxon>
    </lineage>
</organism>
<evidence type="ECO:0000313" key="1">
    <source>
        <dbReference type="EMBL" id="KAF2101656.1"/>
    </source>
</evidence>
<dbReference type="EMBL" id="ML978123">
    <property type="protein sequence ID" value="KAF2101656.1"/>
    <property type="molecule type" value="Genomic_DNA"/>
</dbReference>
<protein>
    <recommendedName>
        <fullName evidence="3">SnoaL-like domain-containing protein</fullName>
    </recommendedName>
</protein>
<dbReference type="SUPFAM" id="SSF54427">
    <property type="entry name" value="NTF2-like"/>
    <property type="match status" value="1"/>
</dbReference>
<dbReference type="InterPro" id="IPR032710">
    <property type="entry name" value="NTF2-like_dom_sf"/>
</dbReference>
<sequence length="133" mass="15051">MSYTSDTAPDLDPEYKKYFEEFYKLSDTAPPAGTAETYAEEFTDDATFIMGGNFNKEIIKMRKGMWEKVASRKHKAHKIYTFGPGSDEVMLYGDVEYGMKDGSKAGKEWAARAKMVKEGGKVKMSFYQVYLSG</sequence>
<gene>
    <name evidence="1" type="ORF">NA57DRAFT_33894</name>
</gene>
<dbReference type="PANTHER" id="PTHR39401">
    <property type="entry name" value="SNOAL-LIKE DOMAIN-CONTAINING PROTEIN"/>
    <property type="match status" value="1"/>
</dbReference>
<evidence type="ECO:0000313" key="2">
    <source>
        <dbReference type="Proteomes" id="UP000799772"/>
    </source>
</evidence>
<accession>A0A9P4IP21</accession>
<proteinExistence type="predicted"/>
<dbReference type="AlphaFoldDB" id="A0A9P4IP21"/>